<dbReference type="Proteomes" id="UP000654004">
    <property type="component" value="Unassembled WGS sequence"/>
</dbReference>
<sequence length="81" mass="8935">MYIRVIGANSNDCLYANKSIKVLEDASEAFEGTWIAKTIPKRPQKPSTGTSKSRLLSALMHENLNKIYPFSFTAAISSKPS</sequence>
<gene>
    <name evidence="1" type="ORF">GCM10009410_33910</name>
</gene>
<dbReference type="EMBL" id="BMQW01000011">
    <property type="protein sequence ID" value="GGP97183.1"/>
    <property type="molecule type" value="Genomic_DNA"/>
</dbReference>
<organism evidence="1 2">
    <name type="scientific">Shewanella ulleungensis</name>
    <dbReference type="NCBI Taxonomy" id="2282699"/>
    <lineage>
        <taxon>Bacteria</taxon>
        <taxon>Pseudomonadati</taxon>
        <taxon>Pseudomonadota</taxon>
        <taxon>Gammaproteobacteria</taxon>
        <taxon>Alteromonadales</taxon>
        <taxon>Shewanellaceae</taxon>
        <taxon>Shewanella</taxon>
    </lineage>
</organism>
<evidence type="ECO:0000313" key="1">
    <source>
        <dbReference type="EMBL" id="GGP97183.1"/>
    </source>
</evidence>
<proteinExistence type="predicted"/>
<keyword evidence="2" id="KW-1185">Reference proteome</keyword>
<evidence type="ECO:0000313" key="2">
    <source>
        <dbReference type="Proteomes" id="UP000654004"/>
    </source>
</evidence>
<reference evidence="2" key="1">
    <citation type="journal article" date="2019" name="Int. J. Syst. Evol. Microbiol.">
        <title>The Global Catalogue of Microorganisms (GCM) 10K type strain sequencing project: providing services to taxonomists for standard genome sequencing and annotation.</title>
        <authorList>
            <consortium name="The Broad Institute Genomics Platform"/>
            <consortium name="The Broad Institute Genome Sequencing Center for Infectious Disease"/>
            <person name="Wu L."/>
            <person name="Ma J."/>
        </authorList>
    </citation>
    <scope>NUCLEOTIDE SEQUENCE [LARGE SCALE GENOMIC DNA]</scope>
    <source>
        <strain evidence="2">JCM 32305</strain>
    </source>
</reference>
<accession>A0ABQ2QW02</accession>
<protein>
    <submittedName>
        <fullName evidence="1">Uncharacterized protein</fullName>
    </submittedName>
</protein>
<name>A0ABQ2QW02_9GAMM</name>
<comment type="caution">
    <text evidence="1">The sequence shown here is derived from an EMBL/GenBank/DDBJ whole genome shotgun (WGS) entry which is preliminary data.</text>
</comment>